<feature type="active site" evidence="10 11">
    <location>
        <position position="141"/>
    </location>
</feature>
<gene>
    <name evidence="10" type="primary">ppc</name>
    <name evidence="13" type="ORF">CKA81_16455</name>
</gene>
<dbReference type="GO" id="GO:0006099">
    <property type="term" value="P:tricarboxylic acid cycle"/>
    <property type="evidence" value="ECO:0007669"/>
    <property type="project" value="InterPro"/>
</dbReference>
<dbReference type="Proteomes" id="UP000283474">
    <property type="component" value="Chromosome"/>
</dbReference>
<dbReference type="GO" id="GO:0005829">
    <property type="term" value="C:cytosol"/>
    <property type="evidence" value="ECO:0007669"/>
    <property type="project" value="TreeGrafter"/>
</dbReference>
<evidence type="ECO:0000256" key="2">
    <source>
        <dbReference type="ARBA" id="ARBA00003670"/>
    </source>
</evidence>
<dbReference type="GO" id="GO:0000287">
    <property type="term" value="F:magnesium ion binding"/>
    <property type="evidence" value="ECO:0007669"/>
    <property type="project" value="UniProtKB-UniRule"/>
</dbReference>
<evidence type="ECO:0000256" key="8">
    <source>
        <dbReference type="ARBA" id="ARBA00023300"/>
    </source>
</evidence>
<feature type="active site" evidence="10 12">
    <location>
        <position position="589"/>
    </location>
</feature>
<dbReference type="EC" id="4.1.1.31" evidence="4 10"/>
<evidence type="ECO:0000313" key="13">
    <source>
        <dbReference type="EMBL" id="QAA95276.1"/>
    </source>
</evidence>
<comment type="catalytic activity">
    <reaction evidence="9 10">
        <text>oxaloacetate + phosphate = phosphoenolpyruvate + hydrogencarbonate</text>
        <dbReference type="Rhea" id="RHEA:28370"/>
        <dbReference type="ChEBI" id="CHEBI:16452"/>
        <dbReference type="ChEBI" id="CHEBI:17544"/>
        <dbReference type="ChEBI" id="CHEBI:43474"/>
        <dbReference type="ChEBI" id="CHEBI:58702"/>
        <dbReference type="EC" id="4.1.1.31"/>
    </reaction>
</comment>
<comment type="subunit">
    <text evidence="10">Homotetramer.</text>
</comment>
<dbReference type="EMBL" id="CP022987">
    <property type="protein sequence ID" value="QAA95276.1"/>
    <property type="molecule type" value="Genomic_DNA"/>
</dbReference>
<dbReference type="InterPro" id="IPR018129">
    <property type="entry name" value="PEP_COase_Lys_AS"/>
</dbReference>
<dbReference type="GO" id="GO:0008964">
    <property type="term" value="F:phosphoenolpyruvate carboxylase activity"/>
    <property type="evidence" value="ECO:0007669"/>
    <property type="project" value="UniProtKB-UniRule"/>
</dbReference>
<comment type="function">
    <text evidence="2 10">Forms oxaloacetate, a four-carbon dicarboxylic acid source for the tricarboxylic acid cycle.</text>
</comment>
<dbReference type="Gene3D" id="1.20.1440.90">
    <property type="entry name" value="Phosphoenolpyruvate/pyruvate domain"/>
    <property type="match status" value="1"/>
</dbReference>
<evidence type="ECO:0000256" key="1">
    <source>
        <dbReference type="ARBA" id="ARBA00001946"/>
    </source>
</evidence>
<proteinExistence type="inferred from homology"/>
<accession>A0A410GG40</accession>
<name>A0A410GG40_9BURK</name>
<keyword evidence="14" id="KW-1185">Reference proteome</keyword>
<dbReference type="InterPro" id="IPR015813">
    <property type="entry name" value="Pyrv/PenolPyrv_kinase-like_dom"/>
</dbReference>
<dbReference type="PROSITE" id="PS00781">
    <property type="entry name" value="PEPCASE_1"/>
    <property type="match status" value="1"/>
</dbReference>
<dbReference type="OrthoDB" id="9768133at2"/>
<dbReference type="InterPro" id="IPR033129">
    <property type="entry name" value="PEPCASE_His_AS"/>
</dbReference>
<sequence length="946" mass="105478">MEPTALRQDIRQLGKTLGDVIRECEGKAIYDVIEKLRRAAVKFRREGNIRDSQILERQIARLADAEANSVARAFSYFLHLSNIAEDRDQNRRQRQHELQAELPMRGSLQHALDLLQQNGVGRRKVLRYLEQACIVPVLTAHPTEVQRKSTLDLHREIARQLNQSDATLTPSEQRLLEQRLTGLVATLWQTRMLRRQKLTVLDEIDNALSYYTSTFLTAIPRLYQDLAMRLHAPGRTLFDVSTRPLPAFLRMGSWIGGDRDGNPNVDAATLEQALLRQSTHVLRHYLQEVKDLGTEISLSRTLGSASPELLALSMVSEDSSAHRVDEPYRRAFIHLYARLAATARKLTGRQLALRPTYDAPAYGSPDAFQQDLQTIADSLDQHHGSLIAQLRLSGLVQAVSIFGFHLATVDLRQSSDVHERVLTELFKAAGVRFKGKAVDYGRLSEDERVALLREEIQQVRPLVSPWMSYSAETQKELAILRMAANCRAKYGSAAIQQVIVSHTETLSDLLEVLVLQQETGLISPPGPSEGSSRPADGLMVVPLFETIPDLEQGSAIMEQWLGLPEVAARVRHAQDGIQEVMLGYSDSNKDGGYLTSNWALYCAERELVQVFKKSKARLRLFHGRGGSVARGGGSSFDAILAQPPGTVNGQIRLTEQGEVIQGKYKDAEVGRWHLENFVAATLESSLAANAAQSQSEDDNMAHYGAAMDFMSGVAQESYRDLVYGTAGFNDYFFASTPILEIAGLNIGSRPAARKASQKIEDLRAIPWGFSWAQCRLMLTGWYGVGTAMRTYVDQGCEGAPATPDQRLHQLCQMAEAWPFFRILLSNMEQVLAKTDLGIARRYASLVPNKKLREEVFGRIQAEFELTVAMFRQVSGHELLARDPLLGAALSERFAYIDPLNHLQVELLRRHRLAHKKAGKAGDEESRIQRAIHMTINGIAAGLRNSG</sequence>
<evidence type="ECO:0000256" key="12">
    <source>
        <dbReference type="PROSITE-ProRule" id="PRU10112"/>
    </source>
</evidence>
<dbReference type="AlphaFoldDB" id="A0A410GG40"/>
<dbReference type="GO" id="GO:0006107">
    <property type="term" value="P:oxaloacetate metabolic process"/>
    <property type="evidence" value="ECO:0007669"/>
    <property type="project" value="UniProtKB-UniRule"/>
</dbReference>
<evidence type="ECO:0000256" key="3">
    <source>
        <dbReference type="ARBA" id="ARBA00008346"/>
    </source>
</evidence>
<organism evidence="13 14">
    <name type="scientific">Pollutimonas thiosulfatoxidans</name>
    <dbReference type="NCBI Taxonomy" id="2028345"/>
    <lineage>
        <taxon>Bacteria</taxon>
        <taxon>Pseudomonadati</taxon>
        <taxon>Pseudomonadota</taxon>
        <taxon>Betaproteobacteria</taxon>
        <taxon>Burkholderiales</taxon>
        <taxon>Alcaligenaceae</taxon>
        <taxon>Pollutimonas</taxon>
    </lineage>
</organism>
<evidence type="ECO:0000256" key="4">
    <source>
        <dbReference type="ARBA" id="ARBA00012305"/>
    </source>
</evidence>
<keyword evidence="7 10" id="KW-0456">Lyase</keyword>
<keyword evidence="8 10" id="KW-0120">Carbon dioxide fixation</keyword>
<evidence type="ECO:0000313" key="14">
    <source>
        <dbReference type="Proteomes" id="UP000283474"/>
    </source>
</evidence>
<comment type="similarity">
    <text evidence="3 10">Belongs to the PEPCase type 1 family.</text>
</comment>
<dbReference type="HAMAP" id="MF_00595">
    <property type="entry name" value="PEPcase_type1"/>
    <property type="match status" value="1"/>
</dbReference>
<dbReference type="KEGG" id="pus:CKA81_16455"/>
<keyword evidence="13" id="KW-0670">Pyruvate</keyword>
<dbReference type="PANTHER" id="PTHR30523:SF6">
    <property type="entry name" value="PHOSPHOENOLPYRUVATE CARBOXYLASE"/>
    <property type="match status" value="1"/>
</dbReference>
<dbReference type="SUPFAM" id="SSF51621">
    <property type="entry name" value="Phosphoenolpyruvate/pyruvate domain"/>
    <property type="match status" value="1"/>
</dbReference>
<dbReference type="Pfam" id="PF00311">
    <property type="entry name" value="PEPcase"/>
    <property type="match status" value="1"/>
</dbReference>
<dbReference type="PANTHER" id="PTHR30523">
    <property type="entry name" value="PHOSPHOENOLPYRUVATE CARBOXYLASE"/>
    <property type="match status" value="1"/>
</dbReference>
<dbReference type="PRINTS" id="PR00150">
    <property type="entry name" value="PEPCARBXLASE"/>
</dbReference>
<protein>
    <recommendedName>
        <fullName evidence="5 10">Phosphoenolpyruvate carboxylase</fullName>
        <shortName evidence="10">PEPC</shortName>
        <shortName evidence="10">PEPCase</shortName>
        <ecNumber evidence="4 10">4.1.1.31</ecNumber>
    </recommendedName>
</protein>
<dbReference type="GO" id="GO:0015977">
    <property type="term" value="P:carbon fixation"/>
    <property type="evidence" value="ECO:0007669"/>
    <property type="project" value="UniProtKB-UniRule"/>
</dbReference>
<keyword evidence="6 10" id="KW-0460">Magnesium</keyword>
<evidence type="ECO:0000256" key="10">
    <source>
        <dbReference type="HAMAP-Rule" id="MF_00595"/>
    </source>
</evidence>
<reference evidence="13 14" key="1">
    <citation type="submission" date="2017-08" db="EMBL/GenBank/DDBJ databases">
        <authorList>
            <person name="Park S.-J."/>
            <person name="Kim H."/>
        </authorList>
    </citation>
    <scope>NUCLEOTIDE SEQUENCE [LARGE SCALE GENOMIC DNA]</scope>
    <source>
        <strain evidence="14">ye3</strain>
    </source>
</reference>
<evidence type="ECO:0000256" key="6">
    <source>
        <dbReference type="ARBA" id="ARBA00022842"/>
    </source>
</evidence>
<evidence type="ECO:0000256" key="11">
    <source>
        <dbReference type="PROSITE-ProRule" id="PRU10111"/>
    </source>
</evidence>
<evidence type="ECO:0000256" key="9">
    <source>
        <dbReference type="ARBA" id="ARBA00048995"/>
    </source>
</evidence>
<dbReference type="InterPro" id="IPR021135">
    <property type="entry name" value="PEP_COase"/>
</dbReference>
<comment type="cofactor">
    <cofactor evidence="1 10">
        <name>Mg(2+)</name>
        <dbReference type="ChEBI" id="CHEBI:18420"/>
    </cofactor>
</comment>
<dbReference type="NCBIfam" id="NF000584">
    <property type="entry name" value="PRK00009.1"/>
    <property type="match status" value="1"/>
</dbReference>
<dbReference type="InterPro" id="IPR022805">
    <property type="entry name" value="PEP_COase_bac/pln-type"/>
</dbReference>
<dbReference type="RefSeq" id="WP_128356902.1">
    <property type="nucleotide sequence ID" value="NZ_CP022987.1"/>
</dbReference>
<dbReference type="PROSITE" id="PS00393">
    <property type="entry name" value="PEPCASE_2"/>
    <property type="match status" value="1"/>
</dbReference>
<evidence type="ECO:0000256" key="5">
    <source>
        <dbReference type="ARBA" id="ARBA00022419"/>
    </source>
</evidence>
<evidence type="ECO:0000256" key="7">
    <source>
        <dbReference type="ARBA" id="ARBA00023239"/>
    </source>
</evidence>